<comment type="caution">
    <text evidence="9">The sequence shown here is derived from an EMBL/GenBank/DDBJ whole genome shotgun (WGS) entry which is preliminary data.</text>
</comment>
<evidence type="ECO:0000256" key="1">
    <source>
        <dbReference type="ARBA" id="ARBA00001933"/>
    </source>
</evidence>
<organism evidence="9 10">
    <name type="scientific">Bacillus salitolerans</name>
    <dbReference type="NCBI Taxonomy" id="1437434"/>
    <lineage>
        <taxon>Bacteria</taxon>
        <taxon>Bacillati</taxon>
        <taxon>Bacillota</taxon>
        <taxon>Bacilli</taxon>
        <taxon>Bacillales</taxon>
        <taxon>Bacillaceae</taxon>
        <taxon>Bacillus</taxon>
    </lineage>
</organism>
<dbReference type="Proteomes" id="UP001597214">
    <property type="component" value="Unassembled WGS sequence"/>
</dbReference>
<evidence type="ECO:0000313" key="9">
    <source>
        <dbReference type="EMBL" id="MFD1737215.1"/>
    </source>
</evidence>
<dbReference type="InterPro" id="IPR004839">
    <property type="entry name" value="Aminotransferase_I/II_large"/>
</dbReference>
<comment type="catalytic activity">
    <reaction evidence="7">
        <text>L-histidinol phosphate + 2-oxoglutarate = 3-(imidazol-4-yl)-2-oxopropyl phosphate + L-glutamate</text>
        <dbReference type="Rhea" id="RHEA:23744"/>
        <dbReference type="ChEBI" id="CHEBI:16810"/>
        <dbReference type="ChEBI" id="CHEBI:29985"/>
        <dbReference type="ChEBI" id="CHEBI:57766"/>
        <dbReference type="ChEBI" id="CHEBI:57980"/>
        <dbReference type="EC" id="2.6.1.9"/>
    </reaction>
</comment>
<dbReference type="RefSeq" id="WP_377928420.1">
    <property type="nucleotide sequence ID" value="NZ_JBHUEM010000020.1"/>
</dbReference>
<evidence type="ECO:0000256" key="4">
    <source>
        <dbReference type="ARBA" id="ARBA00022679"/>
    </source>
</evidence>
<comment type="similarity">
    <text evidence="7">Belongs to the class-II pyridoxal-phosphate-dependent aminotransferase family. Histidinol-phosphate aminotransferase subfamily.</text>
</comment>
<dbReference type="EMBL" id="JBHUEM010000020">
    <property type="protein sequence ID" value="MFD1737215.1"/>
    <property type="molecule type" value="Genomic_DNA"/>
</dbReference>
<feature type="domain" description="Aminotransferase class I/classII large" evidence="8">
    <location>
        <begin position="37"/>
        <end position="357"/>
    </location>
</feature>
<evidence type="ECO:0000256" key="3">
    <source>
        <dbReference type="ARBA" id="ARBA00022576"/>
    </source>
</evidence>
<feature type="modified residue" description="N6-(pyridoxal phosphate)lysine" evidence="7">
    <location>
        <position position="226"/>
    </location>
</feature>
<dbReference type="SUPFAM" id="SSF53383">
    <property type="entry name" value="PLP-dependent transferases"/>
    <property type="match status" value="1"/>
</dbReference>
<reference evidence="10" key="1">
    <citation type="journal article" date="2019" name="Int. J. Syst. Evol. Microbiol.">
        <title>The Global Catalogue of Microorganisms (GCM) 10K type strain sequencing project: providing services to taxonomists for standard genome sequencing and annotation.</title>
        <authorList>
            <consortium name="The Broad Institute Genomics Platform"/>
            <consortium name="The Broad Institute Genome Sequencing Center for Infectious Disease"/>
            <person name="Wu L."/>
            <person name="Ma J."/>
        </authorList>
    </citation>
    <scope>NUCLEOTIDE SEQUENCE [LARGE SCALE GENOMIC DNA]</scope>
    <source>
        <strain evidence="10">CCUG 49339</strain>
    </source>
</reference>
<keyword evidence="7" id="KW-0028">Amino-acid biosynthesis</keyword>
<dbReference type="HAMAP" id="MF_01023">
    <property type="entry name" value="HisC_aminotrans_2"/>
    <property type="match status" value="1"/>
</dbReference>
<dbReference type="Gene3D" id="3.90.1150.10">
    <property type="entry name" value="Aspartate Aminotransferase, domain 1"/>
    <property type="match status" value="1"/>
</dbReference>
<keyword evidence="10" id="KW-1185">Reference proteome</keyword>
<accession>A0ABW4LSU6</accession>
<dbReference type="InterPro" id="IPR015422">
    <property type="entry name" value="PyrdxlP-dep_Trfase_small"/>
</dbReference>
<keyword evidence="5 7" id="KW-0663">Pyridoxal phosphate</keyword>
<evidence type="ECO:0000256" key="7">
    <source>
        <dbReference type="HAMAP-Rule" id="MF_01023"/>
    </source>
</evidence>
<keyword evidence="4 7" id="KW-0808">Transferase</keyword>
<evidence type="ECO:0000256" key="2">
    <source>
        <dbReference type="ARBA" id="ARBA00011738"/>
    </source>
</evidence>
<dbReference type="InterPro" id="IPR015421">
    <property type="entry name" value="PyrdxlP-dep_Trfase_major"/>
</dbReference>
<evidence type="ECO:0000313" key="10">
    <source>
        <dbReference type="Proteomes" id="UP001597214"/>
    </source>
</evidence>
<dbReference type="NCBIfam" id="TIGR01141">
    <property type="entry name" value="hisC"/>
    <property type="match status" value="1"/>
</dbReference>
<gene>
    <name evidence="7 9" type="primary">hisC</name>
    <name evidence="9" type="ORF">ACFSCX_11695</name>
</gene>
<dbReference type="InterPro" id="IPR005861">
    <property type="entry name" value="HisP_aminotrans"/>
</dbReference>
<dbReference type="InterPro" id="IPR015424">
    <property type="entry name" value="PyrdxlP-dep_Trfase"/>
</dbReference>
<keyword evidence="3 7" id="KW-0032">Aminotransferase</keyword>
<dbReference type="CDD" id="cd00609">
    <property type="entry name" value="AAT_like"/>
    <property type="match status" value="1"/>
</dbReference>
<proteinExistence type="inferred from homology"/>
<dbReference type="Pfam" id="PF00155">
    <property type="entry name" value="Aminotran_1_2"/>
    <property type="match status" value="1"/>
</dbReference>
<dbReference type="PANTHER" id="PTHR43643">
    <property type="entry name" value="HISTIDINOL-PHOSPHATE AMINOTRANSFERASE 2"/>
    <property type="match status" value="1"/>
</dbReference>
<dbReference type="InterPro" id="IPR050106">
    <property type="entry name" value="HistidinolP_aminotransfase"/>
</dbReference>
<name>A0ABW4LSU6_9BACI</name>
<sequence>MVVKIKTKHEVESIAPYVLGKKLEDVQKELGLKSIRKMSENENIYGCSDRVKQSLASHVERLHLYPDGLATDLAEAVSKELNVRPSQLLFGNGSDEVIRILAKAYLNPGDEAIMADVTFPRYRSNVFLEGGKPIIVPLTNGVHDLALMKDAITDCTKMVFVCNPNNPTGTIVGKEALLSFIKEIPSHILVIVDEAYFEYVSTDDYLQTIPLLKEFPNLIILRTFSKIYGLASLRVGFGIMDESIVSELRKVKDVFNVNHIAQVAANAAILDQEHVRKCSQLNQEGRSFLEKEFTRLGLTYFPSQANFFMVDCKVSGDEISQYLMQNGIIVRSGSLLGYPNMIRVTVGTEEDNHYFISLIEKNLIEQGVK</sequence>
<keyword evidence="6 7" id="KW-0368">Histidine biosynthesis</keyword>
<comment type="pathway">
    <text evidence="7">Amino-acid biosynthesis; L-histidine biosynthesis; L-histidine from 5-phospho-alpha-D-ribose 1-diphosphate: step 7/9.</text>
</comment>
<evidence type="ECO:0000256" key="5">
    <source>
        <dbReference type="ARBA" id="ARBA00022898"/>
    </source>
</evidence>
<comment type="subunit">
    <text evidence="2 7">Homodimer.</text>
</comment>
<protein>
    <recommendedName>
        <fullName evidence="7">Histidinol-phosphate aminotransferase</fullName>
        <ecNumber evidence="7">2.6.1.9</ecNumber>
    </recommendedName>
    <alternativeName>
        <fullName evidence="7">Imidazole acetol-phosphate transaminase</fullName>
    </alternativeName>
</protein>
<dbReference type="Gene3D" id="3.40.640.10">
    <property type="entry name" value="Type I PLP-dependent aspartate aminotransferase-like (Major domain)"/>
    <property type="match status" value="1"/>
</dbReference>
<dbReference type="EC" id="2.6.1.9" evidence="7"/>
<comment type="cofactor">
    <cofactor evidence="1 7">
        <name>pyridoxal 5'-phosphate</name>
        <dbReference type="ChEBI" id="CHEBI:597326"/>
    </cofactor>
</comment>
<evidence type="ECO:0000259" key="8">
    <source>
        <dbReference type="Pfam" id="PF00155"/>
    </source>
</evidence>
<evidence type="ECO:0000256" key="6">
    <source>
        <dbReference type="ARBA" id="ARBA00023102"/>
    </source>
</evidence>
<dbReference type="GO" id="GO:0004400">
    <property type="term" value="F:histidinol-phosphate transaminase activity"/>
    <property type="evidence" value="ECO:0007669"/>
    <property type="project" value="UniProtKB-EC"/>
</dbReference>
<dbReference type="PANTHER" id="PTHR43643:SF3">
    <property type="entry name" value="HISTIDINOL-PHOSPHATE AMINOTRANSFERASE"/>
    <property type="match status" value="1"/>
</dbReference>